<evidence type="ECO:0000256" key="13">
    <source>
        <dbReference type="PIRSR" id="PIRSR006621-2"/>
    </source>
</evidence>
<evidence type="ECO:0000313" key="15">
    <source>
        <dbReference type="EMBL" id="MBB5361270.1"/>
    </source>
</evidence>
<evidence type="ECO:0000256" key="1">
    <source>
        <dbReference type="ARBA" id="ARBA00001917"/>
    </source>
</evidence>
<comment type="cofactor">
    <cofactor evidence="1 10 11 13">
        <name>FMN</name>
        <dbReference type="ChEBI" id="CHEBI:58210"/>
    </cofactor>
</comment>
<comment type="similarity">
    <text evidence="11">Belongs to the dus family.</text>
</comment>
<evidence type="ECO:0000256" key="12">
    <source>
        <dbReference type="PIRSR" id="PIRSR006621-1"/>
    </source>
</evidence>
<gene>
    <name evidence="15" type="ORF">HNQ08_000341</name>
</gene>
<dbReference type="GO" id="GO:0000049">
    <property type="term" value="F:tRNA binding"/>
    <property type="evidence" value="ECO:0007669"/>
    <property type="project" value="UniProtKB-UniRule"/>
</dbReference>
<dbReference type="GO" id="GO:0050660">
    <property type="term" value="F:flavin adenine dinucleotide binding"/>
    <property type="evidence" value="ECO:0007669"/>
    <property type="project" value="InterPro"/>
</dbReference>
<keyword evidence="16" id="KW-1185">Reference proteome</keyword>
<dbReference type="HAMAP" id="MF_02041">
    <property type="entry name" value="DusA_subfam"/>
    <property type="match status" value="1"/>
</dbReference>
<dbReference type="PANTHER" id="PTHR42907:SF1">
    <property type="entry name" value="FMN-LINKED OXIDOREDUCTASES SUPERFAMILY PROTEIN"/>
    <property type="match status" value="1"/>
</dbReference>
<keyword evidence="6 10" id="KW-0521">NADP</keyword>
<dbReference type="InterPro" id="IPR013785">
    <property type="entry name" value="Aldolase_TIM"/>
</dbReference>
<feature type="binding site" evidence="10 13">
    <location>
        <position position="137"/>
    </location>
    <ligand>
        <name>FMN</name>
        <dbReference type="ChEBI" id="CHEBI:58210"/>
    </ligand>
</feature>
<keyword evidence="4 10" id="KW-0288">FMN</keyword>
<keyword evidence="7 10" id="KW-0694">RNA-binding</keyword>
<dbReference type="GO" id="GO:0010181">
    <property type="term" value="F:FMN binding"/>
    <property type="evidence" value="ECO:0007669"/>
    <property type="project" value="UniProtKB-UniRule"/>
</dbReference>
<protein>
    <recommendedName>
        <fullName evidence="10">tRNA-dihydrouridine(20/20a) synthase</fullName>
        <ecNumber evidence="10">1.3.1.91</ecNumber>
    </recommendedName>
    <alternativeName>
        <fullName evidence="10">DusA-like U20-specific dihydrouridine synthase</fullName>
        <shortName evidence="10">U20-specific Dus</shortName>
    </alternativeName>
</protein>
<evidence type="ECO:0000256" key="8">
    <source>
        <dbReference type="ARBA" id="ARBA00023002"/>
    </source>
</evidence>
<comment type="catalytic activity">
    <reaction evidence="10">
        <text>5,6-dihydrouridine(20) in tRNA + NADP(+) = uridine(20) in tRNA + NADPH + H(+)</text>
        <dbReference type="Rhea" id="RHEA:53336"/>
        <dbReference type="Rhea" id="RHEA-COMP:13533"/>
        <dbReference type="Rhea" id="RHEA-COMP:13534"/>
        <dbReference type="ChEBI" id="CHEBI:15378"/>
        <dbReference type="ChEBI" id="CHEBI:57783"/>
        <dbReference type="ChEBI" id="CHEBI:58349"/>
        <dbReference type="ChEBI" id="CHEBI:65315"/>
        <dbReference type="ChEBI" id="CHEBI:74443"/>
        <dbReference type="EC" id="1.3.1.91"/>
    </reaction>
</comment>
<reference evidence="15 16" key="1">
    <citation type="submission" date="2020-08" db="EMBL/GenBank/DDBJ databases">
        <title>Genomic Encyclopedia of Type Strains, Phase IV (KMG-IV): sequencing the most valuable type-strain genomes for metagenomic binning, comparative biology and taxonomic classification.</title>
        <authorList>
            <person name="Goeker M."/>
        </authorList>
    </citation>
    <scope>NUCLEOTIDE SEQUENCE [LARGE SCALE GENOMIC DNA]</scope>
    <source>
        <strain evidence="15 16">DSM 27939</strain>
    </source>
</reference>
<dbReference type="EMBL" id="JACHFL010000001">
    <property type="protein sequence ID" value="MBB5361270.1"/>
    <property type="molecule type" value="Genomic_DNA"/>
</dbReference>
<evidence type="ECO:0000256" key="2">
    <source>
        <dbReference type="ARBA" id="ARBA00022555"/>
    </source>
</evidence>
<evidence type="ECO:0000256" key="7">
    <source>
        <dbReference type="ARBA" id="ARBA00022884"/>
    </source>
</evidence>
<dbReference type="PANTHER" id="PTHR42907">
    <property type="entry name" value="FMN-LINKED OXIDOREDUCTASES SUPERFAMILY PROTEIN"/>
    <property type="match status" value="1"/>
</dbReference>
<dbReference type="CDD" id="cd02801">
    <property type="entry name" value="DUS_like_FMN"/>
    <property type="match status" value="1"/>
</dbReference>
<feature type="site" description="Interacts with tRNA" evidence="10">
    <location>
        <position position="184"/>
    </location>
</feature>
<feature type="site" description="Interacts with tRNA; defines subfamily-specific binding signature" evidence="10">
    <location>
        <position position="181"/>
    </location>
</feature>
<dbReference type="InterPro" id="IPR018517">
    <property type="entry name" value="tRNA_hU_synthase_CS"/>
</dbReference>
<dbReference type="PIRSF" id="PIRSF006621">
    <property type="entry name" value="Dus"/>
    <property type="match status" value="1"/>
</dbReference>
<dbReference type="RefSeq" id="WP_184127359.1">
    <property type="nucleotide sequence ID" value="NZ_JACHFL010000001.1"/>
</dbReference>
<sequence length="345" mass="37184">MLASPLPPHTLSVAPMMDWTDRHCRAFHRTLTRRTLLYTEMITTGAILHGDRDRHLSFGEAEHPVALQLGGSDASALAECTRIATDYGYDEINLNCGCPSDRVSSGSFGACLMASPDVVARAVEAMRGVTALPVTVKHRIGIDDLDSYEHLSHFVRTVAASGCETFIVHARKAWLSGLSPKENREIPPLRYDVVRQLKADFPGLTVVLNGGLLSLDAAAEALTWADGAMIGRAAYQTPYLLATADRDVFGEEGSPPTRREAITAFLPFVAAELEGGQPLNRMMKHTLGLFAGQPGARHWKRVLSEQGHKLGAGLEVVREALAGVPDAVLDARPETTTSGELQGLA</sequence>
<comment type="catalytic activity">
    <reaction evidence="10">
        <text>5,6-dihydrouridine(20a) in tRNA + NADP(+) = uridine(20a) in tRNA + NADPH + H(+)</text>
        <dbReference type="Rhea" id="RHEA:53344"/>
        <dbReference type="Rhea" id="RHEA-COMP:13535"/>
        <dbReference type="Rhea" id="RHEA-COMP:13536"/>
        <dbReference type="ChEBI" id="CHEBI:15378"/>
        <dbReference type="ChEBI" id="CHEBI:57783"/>
        <dbReference type="ChEBI" id="CHEBI:58349"/>
        <dbReference type="ChEBI" id="CHEBI:65315"/>
        <dbReference type="ChEBI" id="CHEBI:74443"/>
    </reaction>
</comment>
<dbReference type="Gene3D" id="1.20.120.1460">
    <property type="match status" value="1"/>
</dbReference>
<keyword evidence="13" id="KW-0547">Nucleotide-binding</keyword>
<name>A0A7W8JQV1_9DEIO</name>
<proteinExistence type="inferred from homology"/>
<dbReference type="SUPFAM" id="SSF51395">
    <property type="entry name" value="FMN-linked oxidoreductases"/>
    <property type="match status" value="1"/>
</dbReference>
<feature type="active site" description="Proton donor" evidence="10 12">
    <location>
        <position position="98"/>
    </location>
</feature>
<evidence type="ECO:0000256" key="4">
    <source>
        <dbReference type="ARBA" id="ARBA00022643"/>
    </source>
</evidence>
<comment type="caution">
    <text evidence="10">Lacks conserved residue(s) required for the propagation of feature annotation.</text>
</comment>
<feature type="site" description="Interacts with tRNA" evidence="10">
    <location>
        <position position="95"/>
    </location>
</feature>
<keyword evidence="8 10" id="KW-0560">Oxidoreductase</keyword>
<evidence type="ECO:0000259" key="14">
    <source>
        <dbReference type="Pfam" id="PF01207"/>
    </source>
</evidence>
<dbReference type="PROSITE" id="PS01136">
    <property type="entry name" value="UPF0034"/>
    <property type="match status" value="1"/>
</dbReference>
<feature type="binding site" evidence="10 13">
    <location>
        <position position="169"/>
    </location>
    <ligand>
        <name>FMN</name>
        <dbReference type="ChEBI" id="CHEBI:58210"/>
    </ligand>
</feature>
<dbReference type="InterPro" id="IPR004653">
    <property type="entry name" value="DusA"/>
</dbReference>
<comment type="catalytic activity">
    <reaction evidence="10">
        <text>5,6-dihydrouridine(20) in tRNA + NAD(+) = uridine(20) in tRNA + NADH + H(+)</text>
        <dbReference type="Rhea" id="RHEA:53340"/>
        <dbReference type="Rhea" id="RHEA-COMP:13533"/>
        <dbReference type="Rhea" id="RHEA-COMP:13534"/>
        <dbReference type="ChEBI" id="CHEBI:15378"/>
        <dbReference type="ChEBI" id="CHEBI:57540"/>
        <dbReference type="ChEBI" id="CHEBI:57945"/>
        <dbReference type="ChEBI" id="CHEBI:65315"/>
        <dbReference type="ChEBI" id="CHEBI:74443"/>
        <dbReference type="EC" id="1.3.1.91"/>
    </reaction>
</comment>
<keyword evidence="5 10" id="KW-0819">tRNA processing</keyword>
<dbReference type="Gene3D" id="3.20.20.70">
    <property type="entry name" value="Aldolase class I"/>
    <property type="match status" value="1"/>
</dbReference>
<dbReference type="Proteomes" id="UP000552709">
    <property type="component" value="Unassembled WGS sequence"/>
</dbReference>
<comment type="caution">
    <text evidence="15">The sequence shown here is derived from an EMBL/GenBank/DDBJ whole genome shotgun (WGS) entry which is preliminary data.</text>
</comment>
<keyword evidence="3 10" id="KW-0285">Flavoprotein</keyword>
<feature type="binding site" evidence="10 13">
    <location>
        <position position="68"/>
    </location>
    <ligand>
        <name>FMN</name>
        <dbReference type="ChEBI" id="CHEBI:58210"/>
    </ligand>
</feature>
<feature type="domain" description="DUS-like FMN-binding" evidence="14">
    <location>
        <begin position="13"/>
        <end position="312"/>
    </location>
</feature>
<feature type="site" description="Interacts with tRNA; defines subfamily-specific binding signature" evidence="10">
    <location>
        <position position="297"/>
    </location>
</feature>
<feature type="binding site" evidence="10 13">
    <location>
        <begin position="231"/>
        <end position="232"/>
    </location>
    <ligand>
        <name>FMN</name>
        <dbReference type="ChEBI" id="CHEBI:58210"/>
    </ligand>
</feature>
<comment type="similarity">
    <text evidence="10">Belongs to the Dus family. DusA subfamily.</text>
</comment>
<keyword evidence="2 10" id="KW-0820">tRNA-binding</keyword>
<dbReference type="AlphaFoldDB" id="A0A7W8JQV1"/>
<dbReference type="GO" id="GO:0102264">
    <property type="term" value="F:tRNA-dihydrouridine20 synthase activity"/>
    <property type="evidence" value="ECO:0007669"/>
    <property type="project" value="UniProtKB-EC"/>
</dbReference>
<dbReference type="NCBIfam" id="TIGR00742">
    <property type="entry name" value="yjbN"/>
    <property type="match status" value="1"/>
</dbReference>
<comment type="function">
    <text evidence="9 10">Catalyzes the synthesis of 5,6-dihydrouridine (D), a modified base found in the D-loop of most tRNAs, via the reduction of the C5-C6 double bond in target uridines. Specifically modifies U20 and U20a in tRNAs.</text>
</comment>
<evidence type="ECO:0000256" key="5">
    <source>
        <dbReference type="ARBA" id="ARBA00022694"/>
    </source>
</evidence>
<comment type="catalytic activity">
    <reaction evidence="10">
        <text>5,6-dihydrouridine(20a) in tRNA + NAD(+) = uridine(20a) in tRNA + NADH + H(+)</text>
        <dbReference type="Rhea" id="RHEA:53348"/>
        <dbReference type="Rhea" id="RHEA-COMP:13535"/>
        <dbReference type="Rhea" id="RHEA-COMP:13536"/>
        <dbReference type="ChEBI" id="CHEBI:15378"/>
        <dbReference type="ChEBI" id="CHEBI:57540"/>
        <dbReference type="ChEBI" id="CHEBI:57945"/>
        <dbReference type="ChEBI" id="CHEBI:65315"/>
        <dbReference type="ChEBI" id="CHEBI:74443"/>
    </reaction>
</comment>
<evidence type="ECO:0000256" key="9">
    <source>
        <dbReference type="ARBA" id="ARBA00058013"/>
    </source>
</evidence>
<evidence type="ECO:0000313" key="16">
    <source>
        <dbReference type="Proteomes" id="UP000552709"/>
    </source>
</evidence>
<dbReference type="InterPro" id="IPR001269">
    <property type="entry name" value="DUS_fam"/>
</dbReference>
<organism evidence="15 16">
    <name type="scientific">Deinococcus humi</name>
    <dbReference type="NCBI Taxonomy" id="662880"/>
    <lineage>
        <taxon>Bacteria</taxon>
        <taxon>Thermotogati</taxon>
        <taxon>Deinococcota</taxon>
        <taxon>Deinococci</taxon>
        <taxon>Deinococcales</taxon>
        <taxon>Deinococcaceae</taxon>
        <taxon>Deinococcus</taxon>
    </lineage>
</organism>
<dbReference type="InterPro" id="IPR035587">
    <property type="entry name" value="DUS-like_FMN-bd"/>
</dbReference>
<evidence type="ECO:0000256" key="3">
    <source>
        <dbReference type="ARBA" id="ARBA00022630"/>
    </source>
</evidence>
<accession>A0A7W8JQV1</accession>
<dbReference type="Pfam" id="PF01207">
    <property type="entry name" value="Dus"/>
    <property type="match status" value="1"/>
</dbReference>
<evidence type="ECO:0000256" key="11">
    <source>
        <dbReference type="PIRNR" id="PIRNR006621"/>
    </source>
</evidence>
<feature type="binding site" evidence="10 13">
    <location>
        <begin position="15"/>
        <end position="17"/>
    </location>
    <ligand>
        <name>FMN</name>
        <dbReference type="ChEBI" id="CHEBI:58210"/>
    </ligand>
</feature>
<feature type="binding site" evidence="10 13">
    <location>
        <begin position="209"/>
        <end position="211"/>
    </location>
    <ligand>
        <name>FMN</name>
        <dbReference type="ChEBI" id="CHEBI:58210"/>
    </ligand>
</feature>
<evidence type="ECO:0000256" key="6">
    <source>
        <dbReference type="ARBA" id="ARBA00022857"/>
    </source>
</evidence>
<dbReference type="NCBIfam" id="NF008774">
    <property type="entry name" value="PRK11815.1"/>
    <property type="match status" value="1"/>
</dbReference>
<dbReference type="FunFam" id="3.20.20.70:FF:000083">
    <property type="entry name" value="tRNA-dihydrouridine(20/20a) synthase"/>
    <property type="match status" value="1"/>
</dbReference>
<dbReference type="EC" id="1.3.1.91" evidence="10"/>
<evidence type="ECO:0000256" key="10">
    <source>
        <dbReference type="HAMAP-Rule" id="MF_02041"/>
    </source>
</evidence>